<keyword evidence="4" id="KW-1185">Reference proteome</keyword>
<feature type="compositionally biased region" description="Polar residues" evidence="1">
    <location>
        <begin position="445"/>
        <end position="459"/>
    </location>
</feature>
<feature type="region of interest" description="Disordered" evidence="1">
    <location>
        <begin position="445"/>
        <end position="474"/>
    </location>
</feature>
<dbReference type="PANTHER" id="PTHR48449:SF1">
    <property type="entry name" value="DUF1985 DOMAIN-CONTAINING PROTEIN"/>
    <property type="match status" value="1"/>
</dbReference>
<evidence type="ECO:0000256" key="1">
    <source>
        <dbReference type="SAM" id="MobiDB-lite"/>
    </source>
</evidence>
<sequence length="602" mass="67609">MVSQSNAAGSSGRRRRQNTPKAKPVSRSKKTKRYPFSDSDDDTTPSSMDSTAPTSPPVDVVDFGSSTKFPRRLFAPGFFPTQLRLNIYSKANVIASFSKLFRLPVARCPNSTKLIGSLLCRQLSTIRKYELWFTFGNHPLCFSVDEFKEITGLNCGVFDVEDSETEVNEPGSMWKQLFDTTMLENPYLADWKRVPLALIANLESFMNYPWGGGTSFLHTISRFLPPPVSVKTPDPLHALRIRLSQKTTTCYGFPLALQLLAFEAVPQLLARIPNADNTNDFLDNPSWCGNTVVILNTNDIVAVEGEPDVIVDFSLVPEAERHFWLDRKSFGKDNAIPEGKPQGVPFIQRSLRPRKRAAVVIEDLTTPEHNEPDVPPESRRSPNEDLKSWILEQFQNFKNGIYERLDQFEKTLCDHFGVPLPNIHNKGKRKMIMVTPVLRKVSRTSIKSSGQIGRNTQPGFSRETRENNENSTLLTPQFDQNATDQKDDTYIGEKAVDVKWDEANPHAYSSVKEVPAAPVIEGGVPDSMAVQNPTSPVEEDENYESCKENISFDSQLQGKRPRAVEDMPGSETDKDDNYVESGGKRVPKNPRRFAECTPQMQG</sequence>
<dbReference type="PANTHER" id="PTHR48449">
    <property type="entry name" value="DUF1985 DOMAIN-CONTAINING PROTEIN"/>
    <property type="match status" value="1"/>
</dbReference>
<reference evidence="3 4" key="1">
    <citation type="submission" date="2020-02" db="EMBL/GenBank/DDBJ databases">
        <authorList>
            <person name="Ma Q."/>
            <person name="Huang Y."/>
            <person name="Song X."/>
            <person name="Pei D."/>
        </authorList>
    </citation>
    <scope>NUCLEOTIDE SEQUENCE [LARGE SCALE GENOMIC DNA]</scope>
    <source>
        <strain evidence="3">Sxm20200214</strain>
        <tissue evidence="3">Leaf</tissue>
    </source>
</reference>
<evidence type="ECO:0000259" key="2">
    <source>
        <dbReference type="Pfam" id="PF09331"/>
    </source>
</evidence>
<proteinExistence type="predicted"/>
<feature type="compositionally biased region" description="Low complexity" evidence="1">
    <location>
        <begin position="1"/>
        <end position="11"/>
    </location>
</feature>
<accession>A0A8X7U734</accession>
<feature type="region of interest" description="Disordered" evidence="1">
    <location>
        <begin position="1"/>
        <end position="59"/>
    </location>
</feature>
<feature type="compositionally biased region" description="Basic residues" evidence="1">
    <location>
        <begin position="12"/>
        <end position="33"/>
    </location>
</feature>
<organism evidence="3 4">
    <name type="scientific">Brassica carinata</name>
    <name type="common">Ethiopian mustard</name>
    <name type="synonym">Abyssinian cabbage</name>
    <dbReference type="NCBI Taxonomy" id="52824"/>
    <lineage>
        <taxon>Eukaryota</taxon>
        <taxon>Viridiplantae</taxon>
        <taxon>Streptophyta</taxon>
        <taxon>Embryophyta</taxon>
        <taxon>Tracheophyta</taxon>
        <taxon>Spermatophyta</taxon>
        <taxon>Magnoliopsida</taxon>
        <taxon>eudicotyledons</taxon>
        <taxon>Gunneridae</taxon>
        <taxon>Pentapetalae</taxon>
        <taxon>rosids</taxon>
        <taxon>malvids</taxon>
        <taxon>Brassicales</taxon>
        <taxon>Brassicaceae</taxon>
        <taxon>Brassiceae</taxon>
        <taxon>Brassica</taxon>
    </lineage>
</organism>
<dbReference type="AlphaFoldDB" id="A0A8X7U734"/>
<feature type="compositionally biased region" description="Low complexity" evidence="1">
    <location>
        <begin position="44"/>
        <end position="53"/>
    </location>
</feature>
<feature type="region of interest" description="Disordered" evidence="1">
    <location>
        <begin position="363"/>
        <end position="382"/>
    </location>
</feature>
<dbReference type="InterPro" id="IPR015410">
    <property type="entry name" value="DUF1985"/>
</dbReference>
<feature type="region of interest" description="Disordered" evidence="1">
    <location>
        <begin position="522"/>
        <end position="602"/>
    </location>
</feature>
<evidence type="ECO:0000313" key="4">
    <source>
        <dbReference type="Proteomes" id="UP000886595"/>
    </source>
</evidence>
<comment type="caution">
    <text evidence="3">The sequence shown here is derived from an EMBL/GenBank/DDBJ whole genome shotgun (WGS) entry which is preliminary data.</text>
</comment>
<evidence type="ECO:0000313" key="3">
    <source>
        <dbReference type="EMBL" id="KAG2266716.1"/>
    </source>
</evidence>
<protein>
    <recommendedName>
        <fullName evidence="2">DUF1985 domain-containing protein</fullName>
    </recommendedName>
</protein>
<dbReference type="Pfam" id="PF09331">
    <property type="entry name" value="DUF1985"/>
    <property type="match status" value="1"/>
</dbReference>
<feature type="domain" description="DUF1985" evidence="2">
    <location>
        <begin position="119"/>
        <end position="180"/>
    </location>
</feature>
<dbReference type="EMBL" id="JAAMPC010000014">
    <property type="protein sequence ID" value="KAG2266716.1"/>
    <property type="molecule type" value="Genomic_DNA"/>
</dbReference>
<dbReference type="Proteomes" id="UP000886595">
    <property type="component" value="Unassembled WGS sequence"/>
</dbReference>
<gene>
    <name evidence="3" type="ORF">Bca52824_073795</name>
</gene>
<feature type="compositionally biased region" description="Basic and acidic residues" evidence="1">
    <location>
        <begin position="366"/>
        <end position="382"/>
    </location>
</feature>
<name>A0A8X7U734_BRACI</name>